<reference evidence="1" key="1">
    <citation type="submission" date="2020-04" db="EMBL/GenBank/DDBJ databases">
        <authorList>
            <person name="Broberg M."/>
        </authorList>
    </citation>
    <scope>NUCLEOTIDE SEQUENCE</scope>
</reference>
<reference evidence="1" key="2">
    <citation type="submission" date="2021-10" db="EMBL/GenBank/DDBJ databases">
        <authorList>
            <person name="Piombo E."/>
        </authorList>
    </citation>
    <scope>NUCLEOTIDE SEQUENCE</scope>
</reference>
<dbReference type="EMBL" id="CADEHS020000518">
    <property type="protein sequence ID" value="CAG9953014.1"/>
    <property type="molecule type" value="Genomic_DNA"/>
</dbReference>
<dbReference type="Proteomes" id="UP000836387">
    <property type="component" value="Unassembled WGS sequence"/>
</dbReference>
<organism evidence="1 2">
    <name type="scientific">Clonostachys rosea f. rosea IK726</name>
    <dbReference type="NCBI Taxonomy" id="1349383"/>
    <lineage>
        <taxon>Eukaryota</taxon>
        <taxon>Fungi</taxon>
        <taxon>Dikarya</taxon>
        <taxon>Ascomycota</taxon>
        <taxon>Pezizomycotina</taxon>
        <taxon>Sordariomycetes</taxon>
        <taxon>Hypocreomycetidae</taxon>
        <taxon>Hypocreales</taxon>
        <taxon>Bionectriaceae</taxon>
        <taxon>Clonostachys</taxon>
    </lineage>
</organism>
<proteinExistence type="predicted"/>
<gene>
    <name evidence="1" type="ORF">CRV2_00014173</name>
</gene>
<accession>A0ACA9UK43</accession>
<keyword evidence="2" id="KW-1185">Reference proteome</keyword>
<name>A0ACA9UK43_BIOOC</name>
<protein>
    <submittedName>
        <fullName evidence="1">Uncharacterized protein</fullName>
    </submittedName>
</protein>
<comment type="caution">
    <text evidence="1">The sequence shown here is derived from an EMBL/GenBank/DDBJ whole genome shotgun (WGS) entry which is preliminary data.</text>
</comment>
<sequence>MAAVEVTKSDVIVIGAGLAGLQTAVKLHEAGLSVTVLEAQDRVGGKTLSVQASSLGGTVDLGAAWINDTNQSEMYKLAQEFGFDLIEQRTTGENVIQKADGTILCRPYGQEQLPDTTPEENAIAQEFFAYLQGYVERAHPENPADGPDAAFLDSMTFREFADKKFPGGFAASMADRFARGLLGGEANEISTLFIIDYLQSGTGMANMGSDRKDGGQYLRNRQGELVPIIMIKVTDPSDTTTHRFAGNQTFSIRLAGKLPKEAFHLSTPVSKVSQTETGECVVETKNPLQPRHMAKRVVVSIPTTLYPSITFEPPLPPAKRELSECTALGYYAKTIFVFSSAWWREAGLSGVMSSSEGPISFSRDSCSELDGQYSITCFMVGESGRSWSKWSAAQRRKLVVEQFDNVFGRAARDKGIAVPAPVNVIELEWIKEPWCRGAPSPVAMPGMLTSDSGKAMRTPYGSIHFVGTETATVWKGYMEGAVRSGARGAQEVIDALE</sequence>
<evidence type="ECO:0000313" key="1">
    <source>
        <dbReference type="EMBL" id="CAG9953014.1"/>
    </source>
</evidence>
<evidence type="ECO:0000313" key="2">
    <source>
        <dbReference type="Proteomes" id="UP000836387"/>
    </source>
</evidence>